<dbReference type="PANTHER" id="PTHR16059:SF16">
    <property type="entry name" value="ANTHRAX TOXIN RECEPTOR-LIKE"/>
    <property type="match status" value="1"/>
</dbReference>
<evidence type="ECO:0000259" key="11">
    <source>
        <dbReference type="PROSITE" id="PS50234"/>
    </source>
</evidence>
<dbReference type="FunFam" id="3.40.50.410:FF:000024">
    <property type="entry name" value="Anthrax toxin receptor"/>
    <property type="match status" value="1"/>
</dbReference>
<dbReference type="GO" id="GO:0005886">
    <property type="term" value="C:plasma membrane"/>
    <property type="evidence" value="ECO:0007669"/>
    <property type="project" value="TreeGrafter"/>
</dbReference>
<dbReference type="InterPro" id="IPR013783">
    <property type="entry name" value="Ig-like_fold"/>
</dbReference>
<dbReference type="InterPro" id="IPR002035">
    <property type="entry name" value="VWF_A"/>
</dbReference>
<protein>
    <submittedName>
        <fullName evidence="13">Anthrax toxin receptor-like</fullName>
    </submittedName>
</protein>
<dbReference type="GO" id="GO:0004888">
    <property type="term" value="F:transmembrane signaling receptor activity"/>
    <property type="evidence" value="ECO:0007669"/>
    <property type="project" value="TreeGrafter"/>
</dbReference>
<keyword evidence="12" id="KW-1185">Reference proteome</keyword>
<evidence type="ECO:0000256" key="10">
    <source>
        <dbReference type="SAM" id="SignalP"/>
    </source>
</evidence>
<evidence type="ECO:0000313" key="13">
    <source>
        <dbReference type="RefSeq" id="XP_019300391.2"/>
    </source>
</evidence>
<feature type="signal peptide" evidence="10">
    <location>
        <begin position="1"/>
        <end position="26"/>
    </location>
</feature>
<feature type="region of interest" description="Disordered" evidence="8">
    <location>
        <begin position="359"/>
        <end position="382"/>
    </location>
</feature>
<organism evidence="12 13">
    <name type="scientific">Panthera pardus</name>
    <name type="common">Leopard</name>
    <name type="synonym">Felis pardus</name>
    <dbReference type="NCBI Taxonomy" id="9691"/>
    <lineage>
        <taxon>Eukaryota</taxon>
        <taxon>Metazoa</taxon>
        <taxon>Chordata</taxon>
        <taxon>Craniata</taxon>
        <taxon>Vertebrata</taxon>
        <taxon>Euteleostomi</taxon>
        <taxon>Mammalia</taxon>
        <taxon>Eutheria</taxon>
        <taxon>Laurasiatheria</taxon>
        <taxon>Carnivora</taxon>
        <taxon>Feliformia</taxon>
        <taxon>Felidae</taxon>
        <taxon>Pantherinae</taxon>
        <taxon>Panthera</taxon>
    </lineage>
</organism>
<evidence type="ECO:0000256" key="4">
    <source>
        <dbReference type="ARBA" id="ARBA00022723"/>
    </source>
</evidence>
<evidence type="ECO:0000256" key="5">
    <source>
        <dbReference type="ARBA" id="ARBA00022729"/>
    </source>
</evidence>
<name>A0A9V1FD59_PANPR</name>
<dbReference type="Gene3D" id="2.60.40.10">
    <property type="entry name" value="Immunoglobulins"/>
    <property type="match status" value="1"/>
</dbReference>
<dbReference type="Gene3D" id="3.40.50.410">
    <property type="entry name" value="von Willebrand factor, type A domain"/>
    <property type="match status" value="1"/>
</dbReference>
<dbReference type="GO" id="GO:0009986">
    <property type="term" value="C:cell surface"/>
    <property type="evidence" value="ECO:0007669"/>
    <property type="project" value="TreeGrafter"/>
</dbReference>
<evidence type="ECO:0000313" key="12">
    <source>
        <dbReference type="Proteomes" id="UP001165780"/>
    </source>
</evidence>
<dbReference type="AlphaFoldDB" id="A0A9V1FD59"/>
<feature type="transmembrane region" description="Helical" evidence="9">
    <location>
        <begin position="398"/>
        <end position="420"/>
    </location>
</feature>
<keyword evidence="5 10" id="KW-0732">Signal</keyword>
<dbReference type="InterPro" id="IPR008400">
    <property type="entry name" value="Anthrax_toxin_rcpt_extracel"/>
</dbReference>
<dbReference type="SUPFAM" id="SSF53300">
    <property type="entry name" value="vWA-like"/>
    <property type="match status" value="1"/>
</dbReference>
<dbReference type="RefSeq" id="XP_019300391.2">
    <property type="nucleotide sequence ID" value="XM_019444846.2"/>
</dbReference>
<evidence type="ECO:0000256" key="3">
    <source>
        <dbReference type="ARBA" id="ARBA00022692"/>
    </source>
</evidence>
<dbReference type="PROSITE" id="PS50234">
    <property type="entry name" value="VWFA"/>
    <property type="match status" value="1"/>
</dbReference>
<evidence type="ECO:0000256" key="7">
    <source>
        <dbReference type="ARBA" id="ARBA00023136"/>
    </source>
</evidence>
<evidence type="ECO:0000256" key="8">
    <source>
        <dbReference type="SAM" id="MobiDB-lite"/>
    </source>
</evidence>
<sequence length="573" mass="63759">MGNHGLGVPGPVLFLLLVLRPPLLKAGSWQHSVRGSRDLHGLVLSGKSLHNYLRPKGGNVHHLRSHYSWDNPEKDTRQSCQSAYDLYFILDKSGSVNNNWMDIYNLVEDFVKKFENPKLRISFITYSTEGHTLMKLTSDKNEISDGLNKLQNTVPTGATNMHEGFKKANEQIEKANSGENKVPSMIISLTEGTLLPESFDETKYEAAKARKMGSTIYAIGVKDYRKDQLLEIADSPEHMIGVDNGFKELRSIVEPLTSKACIEITKVEPLHLCAGEDYEIMISGKGFNNAINKEEVICRFHFSDDKFLDKKATTVDDNTITCSGVMIQKPDQLVHVEVSLNNAISFIKSDANITSDNCMSARNMPSEGDEPPSAAPPSPEVMTPPENLASFMPPIQPIYLVVLLAAVLTVLCLSCCFWLCCCKKPCKEPPVQKIVMAPVRECIQPRPVVVPCRCRGGGIRRIEGKLDTLCDFVQSCNQIPLMWCQPRNARRCLNFARLRPPCMKYPCTPKICLLPCTPKICFPPSQECFPISNCYSCCQCPSRKCSRLPSRMLPLMAPSSRALCGTTLSLPPP</sequence>
<evidence type="ECO:0000256" key="1">
    <source>
        <dbReference type="ARBA" id="ARBA00004479"/>
    </source>
</evidence>
<dbReference type="GeneID" id="109264539"/>
<dbReference type="CTD" id="195977"/>
<dbReference type="GO" id="GO:0046872">
    <property type="term" value="F:metal ion binding"/>
    <property type="evidence" value="ECO:0007669"/>
    <property type="project" value="UniProtKB-KW"/>
</dbReference>
<comment type="similarity">
    <text evidence="2">Belongs to the ATR family.</text>
</comment>
<keyword evidence="6 9" id="KW-1133">Transmembrane helix</keyword>
<proteinExistence type="inferred from homology"/>
<feature type="chain" id="PRO_5040850342" evidence="10">
    <location>
        <begin position="27"/>
        <end position="573"/>
    </location>
</feature>
<dbReference type="Proteomes" id="UP001165780">
    <property type="component" value="Unplaced"/>
</dbReference>
<evidence type="ECO:0000256" key="6">
    <source>
        <dbReference type="ARBA" id="ARBA00022989"/>
    </source>
</evidence>
<dbReference type="Pfam" id="PF00092">
    <property type="entry name" value="VWA"/>
    <property type="match status" value="1"/>
</dbReference>
<dbReference type="InterPro" id="IPR036465">
    <property type="entry name" value="vWFA_dom_sf"/>
</dbReference>
<feature type="domain" description="VWFA" evidence="11">
    <location>
        <begin position="85"/>
        <end position="256"/>
    </location>
</feature>
<reference evidence="13" key="1">
    <citation type="submission" date="2025-08" db="UniProtKB">
        <authorList>
            <consortium name="RefSeq"/>
        </authorList>
    </citation>
    <scope>IDENTIFICATION</scope>
    <source>
        <tissue evidence="13">Whole blood</tissue>
    </source>
</reference>
<evidence type="ECO:0000256" key="9">
    <source>
        <dbReference type="SAM" id="Phobius"/>
    </source>
</evidence>
<keyword evidence="4" id="KW-0479">Metal-binding</keyword>
<accession>A0A9V1FD59</accession>
<dbReference type="PANTHER" id="PTHR16059">
    <property type="entry name" value="ANTHRAX TOXIN RECEPTOR"/>
    <property type="match status" value="1"/>
</dbReference>
<gene>
    <name evidence="13" type="primary">ANTXRL</name>
</gene>
<keyword evidence="3 9" id="KW-0812">Transmembrane</keyword>
<dbReference type="KEGG" id="ppad:109264539"/>
<comment type="subcellular location">
    <subcellularLocation>
        <location evidence="1">Membrane</location>
        <topology evidence="1">Single-pass type I membrane protein</topology>
    </subcellularLocation>
</comment>
<keyword evidence="7 9" id="KW-0472">Membrane</keyword>
<evidence type="ECO:0000256" key="2">
    <source>
        <dbReference type="ARBA" id="ARBA00008095"/>
    </source>
</evidence>
<dbReference type="Pfam" id="PF05587">
    <property type="entry name" value="Anth_Ig"/>
    <property type="match status" value="1"/>
</dbReference>
<dbReference type="SMART" id="SM00327">
    <property type="entry name" value="VWA"/>
    <property type="match status" value="1"/>
</dbReference>